<protein>
    <recommendedName>
        <fullName evidence="1">VOC domain-containing protein</fullName>
    </recommendedName>
</protein>
<dbReference type="SUPFAM" id="SSF54593">
    <property type="entry name" value="Glyoxalase/Bleomycin resistance protein/Dihydroxybiphenyl dioxygenase"/>
    <property type="match status" value="1"/>
</dbReference>
<dbReference type="PANTHER" id="PTHR46466">
    <property type="entry name" value="GLYOXALASE DOMAIN-CONTAINING PROTEIN 4"/>
    <property type="match status" value="1"/>
</dbReference>
<dbReference type="PANTHER" id="PTHR46466:SF1">
    <property type="entry name" value="GLYOXALASE DOMAIN-CONTAINING PROTEIN 4"/>
    <property type="match status" value="1"/>
</dbReference>
<dbReference type="Proteomes" id="UP000053660">
    <property type="component" value="Unassembled WGS sequence"/>
</dbReference>
<evidence type="ECO:0000313" key="3">
    <source>
        <dbReference type="Proteomes" id="UP000053660"/>
    </source>
</evidence>
<dbReference type="InterPro" id="IPR029068">
    <property type="entry name" value="Glyas_Bleomycin-R_OHBP_Dase"/>
</dbReference>
<name>A0A0B1S523_OESDE</name>
<accession>A0A0B1S523</accession>
<gene>
    <name evidence="2" type="ORF">OESDEN_19872</name>
</gene>
<keyword evidence="3" id="KW-1185">Reference proteome</keyword>
<dbReference type="PROSITE" id="PS51819">
    <property type="entry name" value="VOC"/>
    <property type="match status" value="1"/>
</dbReference>
<feature type="domain" description="VOC" evidence="1">
    <location>
        <begin position="4"/>
        <end position="128"/>
    </location>
</feature>
<organism evidence="2 3">
    <name type="scientific">Oesophagostomum dentatum</name>
    <name type="common">Nodular worm</name>
    <dbReference type="NCBI Taxonomy" id="61180"/>
    <lineage>
        <taxon>Eukaryota</taxon>
        <taxon>Metazoa</taxon>
        <taxon>Ecdysozoa</taxon>
        <taxon>Nematoda</taxon>
        <taxon>Chromadorea</taxon>
        <taxon>Rhabditida</taxon>
        <taxon>Rhabditina</taxon>
        <taxon>Rhabditomorpha</taxon>
        <taxon>Strongyloidea</taxon>
        <taxon>Strongylidae</taxon>
        <taxon>Oesophagostomum</taxon>
    </lineage>
</organism>
<proteinExistence type="predicted"/>
<dbReference type="EMBL" id="KN600598">
    <property type="protein sequence ID" value="KHJ80453.1"/>
    <property type="molecule type" value="Genomic_DNA"/>
</dbReference>
<evidence type="ECO:0000259" key="1">
    <source>
        <dbReference type="PROSITE" id="PS51819"/>
    </source>
</evidence>
<evidence type="ECO:0000313" key="2">
    <source>
        <dbReference type="EMBL" id="KHJ80453.1"/>
    </source>
</evidence>
<dbReference type="Gene3D" id="3.10.180.10">
    <property type="entry name" value="2,3-Dihydroxybiphenyl 1,2-Dioxygenase, domain 1"/>
    <property type="match status" value="1"/>
</dbReference>
<reference evidence="2 3" key="1">
    <citation type="submission" date="2014-03" db="EMBL/GenBank/DDBJ databases">
        <title>Draft genome of the hookworm Oesophagostomum dentatum.</title>
        <authorList>
            <person name="Mitreva M."/>
        </authorList>
    </citation>
    <scope>NUCLEOTIDE SEQUENCE [LARGE SCALE GENOMIC DNA]</scope>
    <source>
        <strain evidence="2 3">OD-Hann</strain>
    </source>
</reference>
<dbReference type="InterPro" id="IPR043193">
    <property type="entry name" value="GLOD4"/>
</dbReference>
<dbReference type="InterPro" id="IPR037523">
    <property type="entry name" value="VOC_core"/>
</dbReference>
<sequence length="163" mass="18588">MTIRALHYVLKVGNRKAAYEFFTDVLRMKALRHEEYEQGCKASCNGPYNGKWSKTMIGYGSEDDHFVFELTYNYEICSYKLGNDLRGITIESDDLYKSIEGRDGSKKLQCGTLQIHDPDGHCFFICPGEGEPRVVKVGLMVQDIQRSVGRFTLHRTNRGFCGV</sequence>
<dbReference type="AlphaFoldDB" id="A0A0B1S523"/>
<dbReference type="OrthoDB" id="1545884at2759"/>